<accession>A0ABS6FMG8</accession>
<evidence type="ECO:0000259" key="8">
    <source>
        <dbReference type="PROSITE" id="PS50111"/>
    </source>
</evidence>
<dbReference type="InterPro" id="IPR003660">
    <property type="entry name" value="HAMP_dom"/>
</dbReference>
<evidence type="ECO:0000256" key="1">
    <source>
        <dbReference type="ARBA" id="ARBA00004236"/>
    </source>
</evidence>
<protein>
    <submittedName>
        <fullName evidence="10">Methyl-accepting chemotaxis protein</fullName>
    </submittedName>
</protein>
<evidence type="ECO:0000256" key="6">
    <source>
        <dbReference type="PROSITE-ProRule" id="PRU00284"/>
    </source>
</evidence>
<keyword evidence="7" id="KW-0812">Transmembrane</keyword>
<name>A0ABS6FMG8_9BACL</name>
<sequence length="591" mass="63133">MKLIQNMKLNAKFRLLSISFFVFLIVFGLVGISQISNVNKKVIELNDSRLVPIVMLENLKSKMETTRSLASDYMNASDDEERTALKEELAASLASIQEELSTYEQTETIQQVAGAYSAYTTAIDAFVEAFGTGMTGGGAGGAVPVAPESSGEIPAQGEAAVQGGPPAEMENLDNARSELIAAMDAWIDGHIQSARQTYEDSQGVYRGTLITMLTLVVISAAFITFITMLISRSVIIPVTKVSGKLKEISESNGDLTVRLGYDSKDELGELSRSFDSFIAKLQDMVAGVIQSAATISDSSEDLSRATGNTTVTLEEIARTIGEISTGTTENAAVAQQASASLAEMAKFSESTAQASKATAESSRTVKQAAEDGTIKIQKIRNSIEDMNHSSELVTTTLQQLSLSSGRIGEITALITGIAAQTNLLSLNAAIEAARAGESGKGFAVVANEIRKLADESGIAAKEIARLVEDNRTISAEAVHTSDAVAEKVRQGVAIAEEAENSMFRILSHIQDIGNQIEHIDYDNNQQASSTREMEHAIQNIAYSTGDIAGGTEQINASVQQQLGMMTEIDHTAERLANMSKQLREMTAGFTV</sequence>
<organism evidence="10 11">
    <name type="scientific">Paenibacillus brevis</name>
    <dbReference type="NCBI Taxonomy" id="2841508"/>
    <lineage>
        <taxon>Bacteria</taxon>
        <taxon>Bacillati</taxon>
        <taxon>Bacillota</taxon>
        <taxon>Bacilli</taxon>
        <taxon>Bacillales</taxon>
        <taxon>Paenibacillaceae</taxon>
        <taxon>Paenibacillus</taxon>
    </lineage>
</organism>
<dbReference type="Pfam" id="PF00015">
    <property type="entry name" value="MCPsignal"/>
    <property type="match status" value="1"/>
</dbReference>
<comment type="subcellular location">
    <subcellularLocation>
        <location evidence="1">Cell membrane</location>
    </subcellularLocation>
</comment>
<reference evidence="10 11" key="1">
    <citation type="submission" date="2021-06" db="EMBL/GenBank/DDBJ databases">
        <authorList>
            <person name="Sun Q."/>
            <person name="Li D."/>
        </authorList>
    </citation>
    <scope>NUCLEOTIDE SEQUENCE [LARGE SCALE GENOMIC DNA]</scope>
    <source>
        <strain evidence="10 11">MSJ-6</strain>
    </source>
</reference>
<keyword evidence="2" id="KW-1003">Cell membrane</keyword>
<dbReference type="PROSITE" id="PS50111">
    <property type="entry name" value="CHEMOTAXIS_TRANSDUC_2"/>
    <property type="match status" value="1"/>
</dbReference>
<evidence type="ECO:0000256" key="4">
    <source>
        <dbReference type="ARBA" id="ARBA00023224"/>
    </source>
</evidence>
<evidence type="ECO:0000256" key="7">
    <source>
        <dbReference type="SAM" id="Phobius"/>
    </source>
</evidence>
<dbReference type="InterPro" id="IPR024478">
    <property type="entry name" value="HlyB_4HB_MCP"/>
</dbReference>
<keyword evidence="7" id="KW-1133">Transmembrane helix</keyword>
<keyword evidence="4 6" id="KW-0807">Transducer</keyword>
<evidence type="ECO:0000313" key="10">
    <source>
        <dbReference type="EMBL" id="MBU5671156.1"/>
    </source>
</evidence>
<dbReference type="EMBL" id="JAHLQJ010000003">
    <property type="protein sequence ID" value="MBU5671156.1"/>
    <property type="molecule type" value="Genomic_DNA"/>
</dbReference>
<evidence type="ECO:0000313" key="11">
    <source>
        <dbReference type="Proteomes" id="UP000743001"/>
    </source>
</evidence>
<dbReference type="Pfam" id="PF00672">
    <property type="entry name" value="HAMP"/>
    <property type="match status" value="1"/>
</dbReference>
<feature type="transmembrane region" description="Helical" evidence="7">
    <location>
        <begin position="209"/>
        <end position="230"/>
    </location>
</feature>
<comment type="similarity">
    <text evidence="5">Belongs to the methyl-accepting chemotaxis (MCP) protein family.</text>
</comment>
<evidence type="ECO:0000259" key="9">
    <source>
        <dbReference type="PROSITE" id="PS50885"/>
    </source>
</evidence>
<dbReference type="PANTHER" id="PTHR32089">
    <property type="entry name" value="METHYL-ACCEPTING CHEMOTAXIS PROTEIN MCPB"/>
    <property type="match status" value="1"/>
</dbReference>
<comment type="caution">
    <text evidence="10">The sequence shown here is derived from an EMBL/GenBank/DDBJ whole genome shotgun (WGS) entry which is preliminary data.</text>
</comment>
<dbReference type="InterPro" id="IPR004089">
    <property type="entry name" value="MCPsignal_dom"/>
</dbReference>
<dbReference type="Pfam" id="PF12729">
    <property type="entry name" value="4HB_MCP_1"/>
    <property type="match status" value="1"/>
</dbReference>
<evidence type="ECO:0000256" key="5">
    <source>
        <dbReference type="ARBA" id="ARBA00029447"/>
    </source>
</evidence>
<evidence type="ECO:0000256" key="3">
    <source>
        <dbReference type="ARBA" id="ARBA00023136"/>
    </source>
</evidence>
<dbReference type="CDD" id="cd06225">
    <property type="entry name" value="HAMP"/>
    <property type="match status" value="1"/>
</dbReference>
<dbReference type="RefSeq" id="WP_216477555.1">
    <property type="nucleotide sequence ID" value="NZ_JAHLQJ010000003.1"/>
</dbReference>
<evidence type="ECO:0000256" key="2">
    <source>
        <dbReference type="ARBA" id="ARBA00022475"/>
    </source>
</evidence>
<dbReference type="Proteomes" id="UP000743001">
    <property type="component" value="Unassembled WGS sequence"/>
</dbReference>
<keyword evidence="3 7" id="KW-0472">Membrane</keyword>
<dbReference type="SMART" id="SM00304">
    <property type="entry name" value="HAMP"/>
    <property type="match status" value="1"/>
</dbReference>
<dbReference type="SMART" id="SM00283">
    <property type="entry name" value="MA"/>
    <property type="match status" value="1"/>
</dbReference>
<keyword evidence="11" id="KW-1185">Reference proteome</keyword>
<dbReference type="PANTHER" id="PTHR32089:SF112">
    <property type="entry name" value="LYSOZYME-LIKE PROTEIN-RELATED"/>
    <property type="match status" value="1"/>
</dbReference>
<proteinExistence type="inferred from homology"/>
<gene>
    <name evidence="10" type="ORF">KQJ23_04845</name>
</gene>
<feature type="domain" description="HAMP" evidence="9">
    <location>
        <begin position="232"/>
        <end position="286"/>
    </location>
</feature>
<dbReference type="PROSITE" id="PS50885">
    <property type="entry name" value="HAMP"/>
    <property type="match status" value="1"/>
</dbReference>
<feature type="domain" description="Methyl-accepting transducer" evidence="8">
    <location>
        <begin position="305"/>
        <end position="541"/>
    </location>
</feature>